<dbReference type="GeneID" id="66319520"/>
<dbReference type="Proteomes" id="UP000006160">
    <property type="component" value="Unassembled WGS sequence"/>
</dbReference>
<keyword evidence="1" id="KW-0812">Transmembrane</keyword>
<gene>
    <name evidence="2" type="ORF">CLG_B0798</name>
</gene>
<organism evidence="2 3">
    <name type="scientific">Clostridium botulinum D str. 1873</name>
    <dbReference type="NCBI Taxonomy" id="592027"/>
    <lineage>
        <taxon>Bacteria</taxon>
        <taxon>Bacillati</taxon>
        <taxon>Bacillota</taxon>
        <taxon>Clostridia</taxon>
        <taxon>Eubacteriales</taxon>
        <taxon>Clostridiaceae</taxon>
        <taxon>Clostridium</taxon>
    </lineage>
</organism>
<comment type="caution">
    <text evidence="2">The sequence shown here is derived from an EMBL/GenBank/DDBJ whole genome shotgun (WGS) entry which is preliminary data.</text>
</comment>
<name>A0A9P2LLP2_CLOBO</name>
<evidence type="ECO:0000313" key="2">
    <source>
        <dbReference type="EMBL" id="EES91763.1"/>
    </source>
</evidence>
<accession>A0A9P2LLP2</accession>
<sequence>MGIIVFQYILIVLLIIGIAYFIYLIKDNEENVKDDYYGITYTLLRFLDNEEATTENIKKILRVVYDCVSFVEENFKNEDNLEKEEKALSLAKEGIGNLDFNTDIDEESLVCIIRIATALMKPTKDDLSI</sequence>
<evidence type="ECO:0000256" key="1">
    <source>
        <dbReference type="SAM" id="Phobius"/>
    </source>
</evidence>
<keyword evidence="1" id="KW-1133">Transmembrane helix</keyword>
<dbReference type="EMBL" id="ACSJ01000007">
    <property type="protein sequence ID" value="EES91763.1"/>
    <property type="molecule type" value="Genomic_DNA"/>
</dbReference>
<proteinExistence type="predicted"/>
<evidence type="ECO:0000313" key="3">
    <source>
        <dbReference type="Proteomes" id="UP000006160"/>
    </source>
</evidence>
<keyword evidence="1" id="KW-0472">Membrane</keyword>
<protein>
    <submittedName>
        <fullName evidence="2">Membrane protein</fullName>
    </submittedName>
</protein>
<reference evidence="2 3" key="1">
    <citation type="submission" date="2009-10" db="EMBL/GenBank/DDBJ databases">
        <authorList>
            <person name="Shrivastava S."/>
            <person name="Brinkac L.B."/>
            <person name="Brown J.L."/>
            <person name="Bruce D.B."/>
            <person name="Detter C."/>
            <person name="Green L.D."/>
            <person name="Munk C.A."/>
            <person name="Rogers Y.C."/>
            <person name="Tapia R."/>
            <person name="Saunders E.S."/>
            <person name="Sims D.R."/>
            <person name="Smith L.A."/>
            <person name="Smith T.J."/>
            <person name="Sutton G."/>
            <person name="Brettin T."/>
        </authorList>
    </citation>
    <scope>NUCLEOTIDE SEQUENCE [LARGE SCALE GENOMIC DNA]</scope>
    <source>
        <strain evidence="3">D str. 1873</strain>
    </source>
</reference>
<dbReference type="RefSeq" id="WP_003376865.1">
    <property type="nucleotide sequence ID" value="NZ_ACSJ01000007.1"/>
</dbReference>
<dbReference type="AlphaFoldDB" id="A0A9P2LLP2"/>
<feature type="transmembrane region" description="Helical" evidence="1">
    <location>
        <begin position="6"/>
        <end position="25"/>
    </location>
</feature>